<dbReference type="AlphaFoldDB" id="A0A8J3WMZ1"/>
<accession>A0A8J3WMZ1</accession>
<proteinExistence type="predicted"/>
<sequence length="73" mass="8375">MERQRYSAADITVLSWDEAVRKRLAMYFGVDRRHPDLPTRILAALIMDALHRHDGECGRKAAAVVKSWPARDL</sequence>
<organism evidence="1 2">
    <name type="scientific">Planobispora siamensis</name>
    <dbReference type="NCBI Taxonomy" id="936338"/>
    <lineage>
        <taxon>Bacteria</taxon>
        <taxon>Bacillati</taxon>
        <taxon>Actinomycetota</taxon>
        <taxon>Actinomycetes</taxon>
        <taxon>Streptosporangiales</taxon>
        <taxon>Streptosporangiaceae</taxon>
        <taxon>Planobispora</taxon>
    </lineage>
</organism>
<evidence type="ECO:0000313" key="2">
    <source>
        <dbReference type="Proteomes" id="UP000619788"/>
    </source>
</evidence>
<protein>
    <submittedName>
        <fullName evidence="1">Uncharacterized protein</fullName>
    </submittedName>
</protein>
<name>A0A8J3WMZ1_9ACTN</name>
<dbReference type="InterPro" id="IPR036890">
    <property type="entry name" value="HATPase_C_sf"/>
</dbReference>
<dbReference type="RefSeq" id="WP_204066076.1">
    <property type="nucleotide sequence ID" value="NZ_BOOJ01000036.1"/>
</dbReference>
<keyword evidence="2" id="KW-1185">Reference proteome</keyword>
<dbReference type="Proteomes" id="UP000619788">
    <property type="component" value="Unassembled WGS sequence"/>
</dbReference>
<evidence type="ECO:0000313" key="1">
    <source>
        <dbReference type="EMBL" id="GIH93932.1"/>
    </source>
</evidence>
<reference evidence="1 2" key="1">
    <citation type="submission" date="2021-01" db="EMBL/GenBank/DDBJ databases">
        <title>Whole genome shotgun sequence of Planobispora siamensis NBRC 107568.</title>
        <authorList>
            <person name="Komaki H."/>
            <person name="Tamura T."/>
        </authorList>
    </citation>
    <scope>NUCLEOTIDE SEQUENCE [LARGE SCALE GENOMIC DNA]</scope>
    <source>
        <strain evidence="1 2">NBRC 107568</strain>
    </source>
</reference>
<dbReference type="Gene3D" id="3.30.565.10">
    <property type="entry name" value="Histidine kinase-like ATPase, C-terminal domain"/>
    <property type="match status" value="1"/>
</dbReference>
<comment type="caution">
    <text evidence="1">The sequence shown here is derived from an EMBL/GenBank/DDBJ whole genome shotgun (WGS) entry which is preliminary data.</text>
</comment>
<gene>
    <name evidence="1" type="ORF">Psi01_45620</name>
</gene>
<dbReference type="EMBL" id="BOOJ01000036">
    <property type="protein sequence ID" value="GIH93932.1"/>
    <property type="molecule type" value="Genomic_DNA"/>
</dbReference>